<dbReference type="Proteomes" id="UP000480185">
    <property type="component" value="Unassembled WGS sequence"/>
</dbReference>
<dbReference type="Pfam" id="PF06356">
    <property type="entry name" value="DUF1064"/>
    <property type="match status" value="1"/>
</dbReference>
<sequence length="133" mass="16000">MKRRNKYGNHKIKVDGHTFDSKKEAQFYQELIYRKRVGEIKGFTLQPRYELLEGFKKQNKTYRKMEYVADFEIEHLDGSIEVVDIKGHETEGFKLKRKLFDYKYPLKLSVLAYDRRFGGWIDLDELKKVKKKG</sequence>
<organism evidence="1 2">
    <name type="scientific">Salinibacillus xinjiangensis</name>
    <dbReference type="NCBI Taxonomy" id="1229268"/>
    <lineage>
        <taxon>Bacteria</taxon>
        <taxon>Bacillati</taxon>
        <taxon>Bacillota</taxon>
        <taxon>Bacilli</taxon>
        <taxon>Bacillales</taxon>
        <taxon>Bacillaceae</taxon>
        <taxon>Salinibacillus</taxon>
    </lineage>
</organism>
<keyword evidence="2" id="KW-1185">Reference proteome</keyword>
<evidence type="ECO:0000313" key="1">
    <source>
        <dbReference type="EMBL" id="MRG86986.1"/>
    </source>
</evidence>
<proteinExistence type="predicted"/>
<evidence type="ECO:0000313" key="2">
    <source>
        <dbReference type="Proteomes" id="UP000480185"/>
    </source>
</evidence>
<protein>
    <submittedName>
        <fullName evidence="1">DUF1064 domain-containing protein</fullName>
    </submittedName>
</protein>
<dbReference type="AlphaFoldDB" id="A0A6G1X7U9"/>
<reference evidence="1 2" key="1">
    <citation type="submission" date="2019-11" db="EMBL/GenBank/DDBJ databases">
        <authorList>
            <person name="Li J."/>
        </authorList>
    </citation>
    <scope>NUCLEOTIDE SEQUENCE [LARGE SCALE GENOMIC DNA]</scope>
    <source>
        <strain evidence="1 2">J4</strain>
    </source>
</reference>
<accession>A0A6G1X7U9</accession>
<dbReference type="InterPro" id="IPR009414">
    <property type="entry name" value="DUF1064"/>
</dbReference>
<dbReference type="RefSeq" id="WP_323741990.1">
    <property type="nucleotide sequence ID" value="NZ_WJNH01000007.1"/>
</dbReference>
<gene>
    <name evidence="1" type="ORF">GH754_11770</name>
</gene>
<comment type="caution">
    <text evidence="1">The sequence shown here is derived from an EMBL/GenBank/DDBJ whole genome shotgun (WGS) entry which is preliminary data.</text>
</comment>
<name>A0A6G1X7U9_9BACI</name>
<dbReference type="EMBL" id="WJNH01000007">
    <property type="protein sequence ID" value="MRG86986.1"/>
    <property type="molecule type" value="Genomic_DNA"/>
</dbReference>